<protein>
    <submittedName>
        <fullName evidence="2">Uncharacterized protein</fullName>
    </submittedName>
</protein>
<evidence type="ECO:0000313" key="2">
    <source>
        <dbReference type="EMBL" id="CAB4158934.1"/>
    </source>
</evidence>
<dbReference type="EMBL" id="LR796674">
    <property type="protein sequence ID" value="CAB4158934.1"/>
    <property type="molecule type" value="Genomic_DNA"/>
</dbReference>
<sequence length="680" mass="68261">MNYIPGFSNYLQTAIPRYAVGGRVMGGERMMYDGDPTQGDEYNMSGGEVVVPAVQPMVQPMTQEAVAPYDLSGLDLSGLDSLYGMNFGSNFGGGPMGGVYEADPNLQYIAAPLSNKGNATSQTGGNTFAVRVDQPVRLVDHRTNQVVFEGTGFDAARKATELGQGLTDQFGRKANYSIQTADPSGNYSTVAYEKKNKSTLGQIANVVGTVAPLALGFVPGFGQLGLLAKVGAAAGAGGLGAALKGDNILKGALLGGATAGIVSGTGLDKALGGALGGLGKGATQGAVQGATQAGGQAAGQAAGDIVVTGLSKGLQAAGGALGQAALSQAGKAGLSEITGYKTPTERFAQQQTPVDDTIVVSGDRFASGSGSPFAAAVPIPVNAMLSGALSAAEPTPAEKTAEDIEAEKNPIVVDAPTNLLPADFATSAAAAAAANAANGMGNAPDRAEMTDEELDTYMNSVGKGGGLGAALADMTLAQKINLLGLGVTAAGAIGKAVGGGGGTGQTGTYTRGGGSLNPIFSAKLPSAGGLGAVGAARTARPMGDQDWLTYGTRPELNFFDYSSPTGPAPITTPIPNEPRGPSMYVPDTTRFAKGGRAEFAVNGPGTGRSDDIPAVLSDGEYVIDAETVALLGDGSSKAGAKKLDELRVKVRKHKGQKLAKGRFSANAKKPEAYLSGGLTR</sequence>
<feature type="region of interest" description="Disordered" evidence="1">
    <location>
        <begin position="655"/>
        <end position="680"/>
    </location>
</feature>
<accession>A0A6J5NUN3</accession>
<reference evidence="2" key="1">
    <citation type="submission" date="2020-04" db="EMBL/GenBank/DDBJ databases">
        <authorList>
            <person name="Chiriac C."/>
            <person name="Salcher M."/>
            <person name="Ghai R."/>
            <person name="Kavagutti S V."/>
        </authorList>
    </citation>
    <scope>NUCLEOTIDE SEQUENCE</scope>
</reference>
<proteinExistence type="predicted"/>
<name>A0A6J5NUN3_9CAUD</name>
<evidence type="ECO:0000313" key="3">
    <source>
        <dbReference type="EMBL" id="CAB4167398.1"/>
    </source>
</evidence>
<dbReference type="EMBL" id="LR796814">
    <property type="protein sequence ID" value="CAB4167398.1"/>
    <property type="molecule type" value="Genomic_DNA"/>
</dbReference>
<gene>
    <name evidence="2" type="ORF">UFOVP714_43</name>
    <name evidence="3" type="ORF">UFOVP864_17</name>
</gene>
<evidence type="ECO:0000256" key="1">
    <source>
        <dbReference type="SAM" id="MobiDB-lite"/>
    </source>
</evidence>
<organism evidence="2">
    <name type="scientific">uncultured Caudovirales phage</name>
    <dbReference type="NCBI Taxonomy" id="2100421"/>
    <lineage>
        <taxon>Viruses</taxon>
        <taxon>Duplodnaviria</taxon>
        <taxon>Heunggongvirae</taxon>
        <taxon>Uroviricota</taxon>
        <taxon>Caudoviricetes</taxon>
        <taxon>Peduoviridae</taxon>
        <taxon>Maltschvirus</taxon>
        <taxon>Maltschvirus maltsch</taxon>
    </lineage>
</organism>